<accession>A0A975GSW0</accession>
<dbReference type="KEGG" id="dmm:dnm_085240"/>
<keyword evidence="1" id="KW-0378">Hydrolase</keyword>
<sequence>MDKYANYDDLKQHEKEGEDYVILSREGYSGIAVIAPHGGGIEPGTVDIADGIAGGRHSFYAFKGIKKKKNGVLHITSNKFDEPEGIRIAENADIVLSIHGYHGKGDEIFIGGRNQTLMEKIRQTLKKEGFNAEICTKAGLRARHPENICNRCRTGEGVQLEISRGLREKMFDNLVRRSWRKRSHLFFKFISTLRRAFR</sequence>
<evidence type="ECO:0000313" key="1">
    <source>
        <dbReference type="EMBL" id="QTA92444.1"/>
    </source>
</evidence>
<dbReference type="Proteomes" id="UP000663722">
    <property type="component" value="Chromosome"/>
</dbReference>
<evidence type="ECO:0000313" key="2">
    <source>
        <dbReference type="Proteomes" id="UP000663722"/>
    </source>
</evidence>
<protein>
    <submittedName>
        <fullName evidence="1">Poly-gamma-glutamate hydrolase family protein</fullName>
    </submittedName>
</protein>
<reference evidence="1" key="1">
    <citation type="journal article" date="2021" name="Microb. Physiol.">
        <title>Proteogenomic Insights into the Physiology of Marine, Sulfate-Reducing, Filamentous Desulfonema limicola and Desulfonema magnum.</title>
        <authorList>
            <person name="Schnaars V."/>
            <person name="Wohlbrand L."/>
            <person name="Scheve S."/>
            <person name="Hinrichs C."/>
            <person name="Reinhardt R."/>
            <person name="Rabus R."/>
        </authorList>
    </citation>
    <scope>NUCLEOTIDE SEQUENCE</scope>
    <source>
        <strain evidence="1">4be13</strain>
    </source>
</reference>
<dbReference type="AlphaFoldDB" id="A0A975GSW0"/>
<dbReference type="Gene3D" id="3.40.630.100">
    <property type="entry name" value="Poly-gamma-glutamate hydrolase, zinc-binding motif"/>
    <property type="match status" value="1"/>
</dbReference>
<name>A0A975GSW0_9BACT</name>
<keyword evidence="2" id="KW-1185">Reference proteome</keyword>
<organism evidence="1 2">
    <name type="scientific">Desulfonema magnum</name>
    <dbReference type="NCBI Taxonomy" id="45655"/>
    <lineage>
        <taxon>Bacteria</taxon>
        <taxon>Pseudomonadati</taxon>
        <taxon>Thermodesulfobacteriota</taxon>
        <taxon>Desulfobacteria</taxon>
        <taxon>Desulfobacterales</taxon>
        <taxon>Desulfococcaceae</taxon>
        <taxon>Desulfonema</taxon>
    </lineage>
</organism>
<dbReference type="InterPro" id="IPR038128">
    <property type="entry name" value="Gamma_PGA_hydro_sf"/>
</dbReference>
<dbReference type="GO" id="GO:0016787">
    <property type="term" value="F:hydrolase activity"/>
    <property type="evidence" value="ECO:0007669"/>
    <property type="project" value="UniProtKB-KW"/>
</dbReference>
<proteinExistence type="predicted"/>
<gene>
    <name evidence="1" type="ORF">dnm_085240</name>
</gene>
<dbReference type="EMBL" id="CP061800">
    <property type="protein sequence ID" value="QTA92444.1"/>
    <property type="molecule type" value="Genomic_DNA"/>
</dbReference>
<dbReference type="InterPro" id="IPR008585">
    <property type="entry name" value="Gamma_PGA_hydro"/>
</dbReference>
<dbReference type="Pfam" id="PF05908">
    <property type="entry name" value="Gamma_PGA_hydro"/>
    <property type="match status" value="1"/>
</dbReference>
<dbReference type="RefSeq" id="WP_207679803.1">
    <property type="nucleotide sequence ID" value="NZ_CP061800.1"/>
</dbReference>